<dbReference type="InterPro" id="IPR007110">
    <property type="entry name" value="Ig-like_dom"/>
</dbReference>
<keyword evidence="4" id="KW-1185">Reference proteome</keyword>
<dbReference type="STRING" id="356882.A0A423WAH9"/>
<proteinExistence type="inferred from homology"/>
<dbReference type="InterPro" id="IPR038595">
    <property type="entry name" value="LOR_sf"/>
</dbReference>
<feature type="domain" description="Ig-like" evidence="2">
    <location>
        <begin position="12"/>
        <end position="114"/>
    </location>
</feature>
<dbReference type="InterPro" id="IPR007612">
    <property type="entry name" value="LOR"/>
</dbReference>
<protein>
    <recommendedName>
        <fullName evidence="2">Ig-like domain-containing protein</fullName>
    </recommendedName>
</protein>
<accession>A0A423WAH9</accession>
<evidence type="ECO:0000313" key="4">
    <source>
        <dbReference type="Proteomes" id="UP000283895"/>
    </source>
</evidence>
<dbReference type="AlphaFoldDB" id="A0A423WAH9"/>
<dbReference type="Gene3D" id="2.40.160.200">
    <property type="entry name" value="LURP1-related"/>
    <property type="match status" value="1"/>
</dbReference>
<dbReference type="SUPFAM" id="SSF54518">
    <property type="entry name" value="Tubby C-terminal domain-like"/>
    <property type="match status" value="1"/>
</dbReference>
<organism evidence="3 4">
    <name type="scientific">Cytospora schulzeri</name>
    <dbReference type="NCBI Taxonomy" id="448051"/>
    <lineage>
        <taxon>Eukaryota</taxon>
        <taxon>Fungi</taxon>
        <taxon>Dikarya</taxon>
        <taxon>Ascomycota</taxon>
        <taxon>Pezizomycotina</taxon>
        <taxon>Sordariomycetes</taxon>
        <taxon>Sordariomycetidae</taxon>
        <taxon>Diaporthales</taxon>
        <taxon>Cytosporaceae</taxon>
        <taxon>Cytospora</taxon>
    </lineage>
</organism>
<dbReference type="EMBL" id="LKEA01000021">
    <property type="protein sequence ID" value="ROW00340.1"/>
    <property type="molecule type" value="Genomic_DNA"/>
</dbReference>
<dbReference type="InterPro" id="IPR025659">
    <property type="entry name" value="Tubby-like_C"/>
</dbReference>
<sequence>MDCNHPLQSANPPVVMLNGYQVQHEMTLTLHCRDKGMKKATASGEKEKKLFHVEGTSWSWRRKVFDSTTQKHLFNFRHKSISLKNPWVIEGHSGQKLCSITHNSQNTHEHSTVNATVRIQTGEDIVVAMRQMDHTATAAQVQVGDATVAIIYKIEDNNLSHLSKDRDRSVWKARIAPETDLSLVIGTWLGLIM</sequence>
<dbReference type="Proteomes" id="UP000283895">
    <property type="component" value="Unassembled WGS sequence"/>
</dbReference>
<evidence type="ECO:0000256" key="1">
    <source>
        <dbReference type="ARBA" id="ARBA00005437"/>
    </source>
</evidence>
<gene>
    <name evidence="3" type="ORF">VMCG_07333</name>
</gene>
<dbReference type="Pfam" id="PF04525">
    <property type="entry name" value="LOR"/>
    <property type="match status" value="1"/>
</dbReference>
<comment type="similarity">
    <text evidence="1">Belongs to the LOR family.</text>
</comment>
<dbReference type="OrthoDB" id="97518at2759"/>
<reference evidence="3 4" key="1">
    <citation type="submission" date="2015-09" db="EMBL/GenBank/DDBJ databases">
        <title>Host preference determinants of Valsa canker pathogens revealed by comparative genomics.</title>
        <authorList>
            <person name="Yin Z."/>
            <person name="Huang L."/>
        </authorList>
    </citation>
    <scope>NUCLEOTIDE SEQUENCE [LARGE SCALE GENOMIC DNA]</scope>
    <source>
        <strain evidence="3 4">03-1</strain>
    </source>
</reference>
<dbReference type="PROSITE" id="PS50835">
    <property type="entry name" value="IG_LIKE"/>
    <property type="match status" value="1"/>
</dbReference>
<comment type="caution">
    <text evidence="3">The sequence shown here is derived from an EMBL/GenBank/DDBJ whole genome shotgun (WGS) entry which is preliminary data.</text>
</comment>
<name>A0A423WAH9_9PEZI</name>
<evidence type="ECO:0000259" key="2">
    <source>
        <dbReference type="PROSITE" id="PS50835"/>
    </source>
</evidence>
<evidence type="ECO:0000313" key="3">
    <source>
        <dbReference type="EMBL" id="ROW00340.1"/>
    </source>
</evidence>